<evidence type="ECO:0000313" key="2">
    <source>
        <dbReference type="Proteomes" id="UP000887159"/>
    </source>
</evidence>
<dbReference type="EMBL" id="BMAU01021224">
    <property type="protein sequence ID" value="GFY00949.1"/>
    <property type="molecule type" value="Genomic_DNA"/>
</dbReference>
<organism evidence="1 2">
    <name type="scientific">Trichonephila clavipes</name>
    <name type="common">Golden silk orbweaver</name>
    <name type="synonym">Nephila clavipes</name>
    <dbReference type="NCBI Taxonomy" id="2585209"/>
    <lineage>
        <taxon>Eukaryota</taxon>
        <taxon>Metazoa</taxon>
        <taxon>Ecdysozoa</taxon>
        <taxon>Arthropoda</taxon>
        <taxon>Chelicerata</taxon>
        <taxon>Arachnida</taxon>
        <taxon>Araneae</taxon>
        <taxon>Araneomorphae</taxon>
        <taxon>Entelegynae</taxon>
        <taxon>Araneoidea</taxon>
        <taxon>Nephilidae</taxon>
        <taxon>Trichonephila</taxon>
    </lineage>
</organism>
<dbReference type="AlphaFoldDB" id="A0A8X6V6C2"/>
<name>A0A8X6V6C2_TRICX</name>
<proteinExistence type="predicted"/>
<evidence type="ECO:0000313" key="1">
    <source>
        <dbReference type="EMBL" id="GFY00949.1"/>
    </source>
</evidence>
<sequence>MVKLRNCKDVQACTPIPFNSILKDSSLVKHVRYKLSSFGDQHRTSAYFRDWTDNQRLKKHSPLSLAKMLGLPSVNVEPHSLCLVSFDLKLEEINFHEELLSRVVKQSEIPDLVRQLALEINCIP</sequence>
<comment type="caution">
    <text evidence="1">The sequence shown here is derived from an EMBL/GenBank/DDBJ whole genome shotgun (WGS) entry which is preliminary data.</text>
</comment>
<dbReference type="Proteomes" id="UP000887159">
    <property type="component" value="Unassembled WGS sequence"/>
</dbReference>
<keyword evidence="2" id="KW-1185">Reference proteome</keyword>
<accession>A0A8X6V6C2</accession>
<protein>
    <submittedName>
        <fullName evidence="1">Uncharacterized protein</fullName>
    </submittedName>
</protein>
<reference evidence="1" key="1">
    <citation type="submission" date="2020-08" db="EMBL/GenBank/DDBJ databases">
        <title>Multicomponent nature underlies the extraordinary mechanical properties of spider dragline silk.</title>
        <authorList>
            <person name="Kono N."/>
            <person name="Nakamura H."/>
            <person name="Mori M."/>
            <person name="Yoshida Y."/>
            <person name="Ohtoshi R."/>
            <person name="Malay A.D."/>
            <person name="Moran D.A.P."/>
            <person name="Tomita M."/>
            <person name="Numata K."/>
            <person name="Arakawa K."/>
        </authorList>
    </citation>
    <scope>NUCLEOTIDE SEQUENCE</scope>
</reference>
<gene>
    <name evidence="1" type="ORF">TNCV_1363551</name>
</gene>